<reference evidence="2" key="1">
    <citation type="journal article" date="2019" name="Int. J. Syst. Evol. Microbiol.">
        <title>The Global Catalogue of Microorganisms (GCM) 10K type strain sequencing project: providing services to taxonomists for standard genome sequencing and annotation.</title>
        <authorList>
            <consortium name="The Broad Institute Genomics Platform"/>
            <consortium name="The Broad Institute Genome Sequencing Center for Infectious Disease"/>
            <person name="Wu L."/>
            <person name="Ma J."/>
        </authorList>
    </citation>
    <scope>NUCLEOTIDE SEQUENCE [LARGE SCALE GENOMIC DNA]</scope>
    <source>
        <strain evidence="2">JCM 31486</strain>
    </source>
</reference>
<dbReference type="EMBL" id="JBHTIS010000893">
    <property type="protein sequence ID" value="MFD1047019.1"/>
    <property type="molecule type" value="Genomic_DNA"/>
</dbReference>
<dbReference type="InterPro" id="IPR010982">
    <property type="entry name" value="Lambda_DNA-bd_dom_sf"/>
</dbReference>
<keyword evidence="2" id="KW-1185">Reference proteome</keyword>
<organism evidence="1 2">
    <name type="scientific">Kibdelosporangium lantanae</name>
    <dbReference type="NCBI Taxonomy" id="1497396"/>
    <lineage>
        <taxon>Bacteria</taxon>
        <taxon>Bacillati</taxon>
        <taxon>Actinomycetota</taxon>
        <taxon>Actinomycetes</taxon>
        <taxon>Pseudonocardiales</taxon>
        <taxon>Pseudonocardiaceae</taxon>
        <taxon>Kibdelosporangium</taxon>
    </lineage>
</organism>
<dbReference type="InterPro" id="IPR001387">
    <property type="entry name" value="Cro/C1-type_HTH"/>
</dbReference>
<comment type="caution">
    <text evidence="1">The sequence shown here is derived from an EMBL/GenBank/DDBJ whole genome shotgun (WGS) entry which is preliminary data.</text>
</comment>
<dbReference type="Gene3D" id="1.10.260.40">
    <property type="entry name" value="lambda repressor-like DNA-binding domains"/>
    <property type="match status" value="1"/>
</dbReference>
<sequence>MTERRNWFGSAEVTRIPTQEPPNDTEDLVRLVTLTREEEGWTQARLAEAAGVPEIEVARFEALQVVPAKPLAMRFLEAMGRV</sequence>
<proteinExistence type="predicted"/>
<evidence type="ECO:0000313" key="2">
    <source>
        <dbReference type="Proteomes" id="UP001597045"/>
    </source>
</evidence>
<accession>A0ABW3MCQ1</accession>
<dbReference type="CDD" id="cd00093">
    <property type="entry name" value="HTH_XRE"/>
    <property type="match status" value="1"/>
</dbReference>
<protein>
    <submittedName>
        <fullName evidence="1">Helix-turn-helix domain-containing protein</fullName>
    </submittedName>
</protein>
<gene>
    <name evidence="1" type="ORF">ACFQ1S_16425</name>
</gene>
<dbReference type="Proteomes" id="UP001597045">
    <property type="component" value="Unassembled WGS sequence"/>
</dbReference>
<name>A0ABW3MCQ1_9PSEU</name>
<dbReference type="SUPFAM" id="SSF47413">
    <property type="entry name" value="lambda repressor-like DNA-binding domains"/>
    <property type="match status" value="1"/>
</dbReference>
<evidence type="ECO:0000313" key="1">
    <source>
        <dbReference type="EMBL" id="MFD1047019.1"/>
    </source>
</evidence>